<feature type="signal peptide" evidence="1">
    <location>
        <begin position="1"/>
        <end position="24"/>
    </location>
</feature>
<dbReference type="EMBL" id="JBHUME010000002">
    <property type="protein sequence ID" value="MFD2610996.1"/>
    <property type="molecule type" value="Genomic_DNA"/>
</dbReference>
<dbReference type="PROSITE" id="PS51257">
    <property type="entry name" value="PROKAR_LIPOPROTEIN"/>
    <property type="match status" value="1"/>
</dbReference>
<dbReference type="InterPro" id="IPR045956">
    <property type="entry name" value="DUF6376"/>
</dbReference>
<dbReference type="Pfam" id="PF19903">
    <property type="entry name" value="DUF6376"/>
    <property type="match status" value="1"/>
</dbReference>
<keyword evidence="3" id="KW-1185">Reference proteome</keyword>
<organism evidence="2 3">
    <name type="scientific">Paenibacillus gansuensis</name>
    <dbReference type="NCBI Taxonomy" id="306542"/>
    <lineage>
        <taxon>Bacteria</taxon>
        <taxon>Bacillati</taxon>
        <taxon>Bacillota</taxon>
        <taxon>Bacilli</taxon>
        <taxon>Bacillales</taxon>
        <taxon>Paenibacillaceae</taxon>
        <taxon>Paenibacillus</taxon>
    </lineage>
</organism>
<dbReference type="RefSeq" id="WP_377599229.1">
    <property type="nucleotide sequence ID" value="NZ_JBHUME010000002.1"/>
</dbReference>
<evidence type="ECO:0000313" key="3">
    <source>
        <dbReference type="Proteomes" id="UP001597541"/>
    </source>
</evidence>
<name>A0ABW5P7Z0_9BACL</name>
<reference evidence="3" key="1">
    <citation type="journal article" date="2019" name="Int. J. Syst. Evol. Microbiol.">
        <title>The Global Catalogue of Microorganisms (GCM) 10K type strain sequencing project: providing services to taxonomists for standard genome sequencing and annotation.</title>
        <authorList>
            <consortium name="The Broad Institute Genomics Platform"/>
            <consortium name="The Broad Institute Genome Sequencing Center for Infectious Disease"/>
            <person name="Wu L."/>
            <person name="Ma J."/>
        </authorList>
    </citation>
    <scope>NUCLEOTIDE SEQUENCE [LARGE SCALE GENOMIC DNA]</scope>
    <source>
        <strain evidence="3">KCTC 3950</strain>
    </source>
</reference>
<protein>
    <submittedName>
        <fullName evidence="2">DUF6376 family protein</fullName>
    </submittedName>
</protein>
<accession>A0ABW5P7Z0</accession>
<comment type="caution">
    <text evidence="2">The sequence shown here is derived from an EMBL/GenBank/DDBJ whole genome shotgun (WGS) entry which is preliminary data.</text>
</comment>
<evidence type="ECO:0000256" key="1">
    <source>
        <dbReference type="SAM" id="SignalP"/>
    </source>
</evidence>
<gene>
    <name evidence="2" type="ORF">ACFSUF_01005</name>
</gene>
<proteinExistence type="predicted"/>
<evidence type="ECO:0000313" key="2">
    <source>
        <dbReference type="EMBL" id="MFD2610996.1"/>
    </source>
</evidence>
<keyword evidence="1" id="KW-0732">Signal</keyword>
<dbReference type="Proteomes" id="UP001597541">
    <property type="component" value="Unassembled WGS sequence"/>
</dbReference>
<sequence length="147" mass="15842">MKSKVVTVLLLTLLLSGCGLFESATSTLNYADEATTYVQSATDFANRVPDMVQQAAADPGIVESLKTELQAMKDKAAAFSALEAPAVAQDLHQQLIGYNEALSQQISSVLEMVQADKVDWEAVNNSPLWQTANQITQLLNQINSLGL</sequence>
<feature type="chain" id="PRO_5047148571" evidence="1">
    <location>
        <begin position="25"/>
        <end position="147"/>
    </location>
</feature>